<name>U4VCZ3_9HYPH</name>
<dbReference type="PATRIC" id="fig|1337887.3.peg.1086"/>
<protein>
    <submittedName>
        <fullName evidence="1">Uncharacterized protein</fullName>
    </submittedName>
</protein>
<organism evidence="1 2">
    <name type="scientific">Brucella intermedia 229E</name>
    <dbReference type="NCBI Taxonomy" id="1337887"/>
    <lineage>
        <taxon>Bacteria</taxon>
        <taxon>Pseudomonadati</taxon>
        <taxon>Pseudomonadota</taxon>
        <taxon>Alphaproteobacteria</taxon>
        <taxon>Hyphomicrobiales</taxon>
        <taxon>Brucellaceae</taxon>
        <taxon>Brucella/Ochrobactrum group</taxon>
        <taxon>Brucella</taxon>
    </lineage>
</organism>
<reference evidence="1 2" key="1">
    <citation type="journal article" date="2014" name="FEMS Microbiol. Lett.">
        <title>Genome sequencing analysis reveals virulence-related gene content of Ochrobactrum intermedium strain 229E, a urease-positive strain isolated from the human gastric niche.</title>
        <authorList>
            <person name="Kulkarni G.J."/>
            <person name="Shetty S."/>
            <person name="Dharne M.S."/>
            <person name="Shouche Y.S."/>
        </authorList>
    </citation>
    <scope>NUCLEOTIDE SEQUENCE [LARGE SCALE GENOMIC DNA]</scope>
    <source>
        <strain evidence="1 2">229E</strain>
    </source>
</reference>
<proteinExistence type="predicted"/>
<dbReference type="AlphaFoldDB" id="U4VCZ3"/>
<evidence type="ECO:0000313" key="2">
    <source>
        <dbReference type="Proteomes" id="UP000016842"/>
    </source>
</evidence>
<accession>U4VCZ3</accession>
<sequence>MDISTQAQIALRNAQYETWSWSGQNGPVTCFESAAIMGFIHVFESADALMALWQASQKSALARHAASLRGAGPKAWNVYSVLLTPERAPSLARAIERIEEDFSLTRKIARTAVTTAEDVERALLPPLMGIRAQPLIGASNFEDRLRARLKDVPLDAVTAFLNETPAVDVARILGAKS</sequence>
<dbReference type="Proteomes" id="UP000016842">
    <property type="component" value="Unassembled WGS sequence"/>
</dbReference>
<comment type="caution">
    <text evidence="1">The sequence shown here is derived from an EMBL/GenBank/DDBJ whole genome shotgun (WGS) entry which is preliminary data.</text>
</comment>
<gene>
    <name evidence="1" type="ORF">Q644_14170</name>
</gene>
<dbReference type="EMBL" id="ASXJ01000052">
    <property type="protein sequence ID" value="ERM02923.1"/>
    <property type="molecule type" value="Genomic_DNA"/>
</dbReference>
<evidence type="ECO:0000313" key="1">
    <source>
        <dbReference type="EMBL" id="ERM02923.1"/>
    </source>
</evidence>